<sequence>MMIDSFHSSAGLFTTSFCCGSLLLLVLLFVPRLGGDDAIWMNGVYETFVITVMFPLIIYIGASAVSAENVLSTVCKFLGDLSYPIYITHFPIIYLYSAWISDHRGESDFQLWTVVYGLLTFGLSIALGYAALKCYDEPVRKYIRRKIFVSNQ</sequence>
<dbReference type="Pfam" id="PF01757">
    <property type="entry name" value="Acyl_transf_3"/>
    <property type="match status" value="1"/>
</dbReference>
<dbReference type="OrthoDB" id="9796461at2"/>
<evidence type="ECO:0000256" key="1">
    <source>
        <dbReference type="SAM" id="Phobius"/>
    </source>
</evidence>
<comment type="caution">
    <text evidence="3">The sequence shown here is derived from an EMBL/GenBank/DDBJ whole genome shotgun (WGS) entry which is preliminary data.</text>
</comment>
<dbReference type="EMBL" id="QDKG01000008">
    <property type="protein sequence ID" value="PVH23955.1"/>
    <property type="molecule type" value="Genomic_DNA"/>
</dbReference>
<dbReference type="GO" id="GO:0016747">
    <property type="term" value="F:acyltransferase activity, transferring groups other than amino-acyl groups"/>
    <property type="evidence" value="ECO:0007669"/>
    <property type="project" value="InterPro"/>
</dbReference>
<keyword evidence="4" id="KW-1185">Reference proteome</keyword>
<feature type="transmembrane region" description="Helical" evidence="1">
    <location>
        <begin position="77"/>
        <end position="97"/>
    </location>
</feature>
<name>A0A2T8HEW3_9SPHI</name>
<dbReference type="RefSeq" id="WP_116776992.1">
    <property type="nucleotide sequence ID" value="NZ_QDKG01000008.1"/>
</dbReference>
<dbReference type="Proteomes" id="UP000245627">
    <property type="component" value="Unassembled WGS sequence"/>
</dbReference>
<feature type="transmembrane region" description="Helical" evidence="1">
    <location>
        <begin position="109"/>
        <end position="132"/>
    </location>
</feature>
<evidence type="ECO:0000313" key="4">
    <source>
        <dbReference type="Proteomes" id="UP000245627"/>
    </source>
</evidence>
<evidence type="ECO:0000259" key="2">
    <source>
        <dbReference type="Pfam" id="PF01757"/>
    </source>
</evidence>
<feature type="domain" description="Acyltransferase 3" evidence="2">
    <location>
        <begin position="13"/>
        <end position="127"/>
    </location>
</feature>
<dbReference type="InterPro" id="IPR050879">
    <property type="entry name" value="Acyltransferase_3"/>
</dbReference>
<feature type="transmembrane region" description="Helical" evidence="1">
    <location>
        <begin position="44"/>
        <end position="65"/>
    </location>
</feature>
<organism evidence="3 4">
    <name type="scientific">Sphingobacterium corticibacter</name>
    <dbReference type="NCBI Taxonomy" id="2171749"/>
    <lineage>
        <taxon>Bacteria</taxon>
        <taxon>Pseudomonadati</taxon>
        <taxon>Bacteroidota</taxon>
        <taxon>Sphingobacteriia</taxon>
        <taxon>Sphingobacteriales</taxon>
        <taxon>Sphingobacteriaceae</taxon>
        <taxon>Sphingobacterium</taxon>
    </lineage>
</organism>
<gene>
    <name evidence="3" type="ORF">DC487_16010</name>
</gene>
<evidence type="ECO:0000313" key="3">
    <source>
        <dbReference type="EMBL" id="PVH23955.1"/>
    </source>
</evidence>
<dbReference type="InterPro" id="IPR002656">
    <property type="entry name" value="Acyl_transf_3_dom"/>
</dbReference>
<protein>
    <recommendedName>
        <fullName evidence="2">Acyltransferase 3 domain-containing protein</fullName>
    </recommendedName>
</protein>
<reference evidence="3 4" key="1">
    <citation type="submission" date="2018-04" db="EMBL/GenBank/DDBJ databases">
        <title>Sphingobacterium cortibacter sp. nov.</title>
        <authorList>
            <person name="Li Y."/>
        </authorList>
    </citation>
    <scope>NUCLEOTIDE SEQUENCE [LARGE SCALE GENOMIC DNA]</scope>
    <source>
        <strain evidence="3 4">2c-3</strain>
    </source>
</reference>
<dbReference type="AlphaFoldDB" id="A0A2T8HEW3"/>
<dbReference type="PANTHER" id="PTHR23028:SF134">
    <property type="entry name" value="PUTATIVE (AFU_ORTHOLOGUE AFUA_4G08520)-RELATED"/>
    <property type="match status" value="1"/>
</dbReference>
<keyword evidence="1" id="KW-1133">Transmembrane helix</keyword>
<keyword evidence="1" id="KW-0472">Membrane</keyword>
<dbReference type="PANTHER" id="PTHR23028">
    <property type="entry name" value="ACETYLTRANSFERASE"/>
    <property type="match status" value="1"/>
</dbReference>
<keyword evidence="1" id="KW-0812">Transmembrane</keyword>
<accession>A0A2T8HEW3</accession>
<proteinExistence type="predicted"/>